<dbReference type="InterPro" id="IPR004045">
    <property type="entry name" value="Glutathione_S-Trfase_N"/>
</dbReference>
<dbReference type="Proteomes" id="UP001610563">
    <property type="component" value="Unassembled WGS sequence"/>
</dbReference>
<dbReference type="InterPro" id="IPR040079">
    <property type="entry name" value="Glutathione_S-Trfase"/>
</dbReference>
<dbReference type="Pfam" id="PF13409">
    <property type="entry name" value="GST_N_2"/>
    <property type="match status" value="1"/>
</dbReference>
<dbReference type="InterPro" id="IPR010987">
    <property type="entry name" value="Glutathione-S-Trfase_C-like"/>
</dbReference>
<dbReference type="PROSITE" id="PS50405">
    <property type="entry name" value="GST_CTER"/>
    <property type="match status" value="1"/>
</dbReference>
<dbReference type="CDD" id="cd03057">
    <property type="entry name" value="GST_N_Beta"/>
    <property type="match status" value="1"/>
</dbReference>
<evidence type="ECO:0000259" key="3">
    <source>
        <dbReference type="PROSITE" id="PS50405"/>
    </source>
</evidence>
<evidence type="ECO:0000313" key="4">
    <source>
        <dbReference type="EMBL" id="KAL2788013.1"/>
    </source>
</evidence>
<dbReference type="PANTHER" id="PTHR44051">
    <property type="entry name" value="GLUTATHIONE S-TRANSFERASE-RELATED"/>
    <property type="match status" value="1"/>
</dbReference>
<dbReference type="SUPFAM" id="SSF47616">
    <property type="entry name" value="GST C-terminal domain-like"/>
    <property type="match status" value="1"/>
</dbReference>
<dbReference type="SFLD" id="SFLDS00019">
    <property type="entry name" value="Glutathione_Transferase_(cytos"/>
    <property type="match status" value="1"/>
</dbReference>
<dbReference type="SUPFAM" id="SSF52833">
    <property type="entry name" value="Thioredoxin-like"/>
    <property type="match status" value="1"/>
</dbReference>
<dbReference type="PANTHER" id="PTHR44051:SF8">
    <property type="entry name" value="GLUTATHIONE S-TRANSFERASE GSTA"/>
    <property type="match status" value="1"/>
</dbReference>
<evidence type="ECO:0000259" key="2">
    <source>
        <dbReference type="PROSITE" id="PS50404"/>
    </source>
</evidence>
<dbReference type="PROSITE" id="PS50404">
    <property type="entry name" value="GST_NTER"/>
    <property type="match status" value="1"/>
</dbReference>
<protein>
    <recommendedName>
        <fullName evidence="6">Glutathione S-transferase</fullName>
    </recommendedName>
</protein>
<dbReference type="Gene3D" id="1.20.1050.10">
    <property type="match status" value="1"/>
</dbReference>
<feature type="domain" description="GST N-terminal" evidence="2">
    <location>
        <begin position="5"/>
        <end position="93"/>
    </location>
</feature>
<comment type="caution">
    <text evidence="4">The sequence shown here is derived from an EMBL/GenBank/DDBJ whole genome shotgun (WGS) entry which is preliminary data.</text>
</comment>
<organism evidence="4 5">
    <name type="scientific">Aspergillus keveii</name>
    <dbReference type="NCBI Taxonomy" id="714993"/>
    <lineage>
        <taxon>Eukaryota</taxon>
        <taxon>Fungi</taxon>
        <taxon>Dikarya</taxon>
        <taxon>Ascomycota</taxon>
        <taxon>Pezizomycotina</taxon>
        <taxon>Eurotiomycetes</taxon>
        <taxon>Eurotiomycetidae</taxon>
        <taxon>Eurotiales</taxon>
        <taxon>Aspergillaceae</taxon>
        <taxon>Aspergillus</taxon>
        <taxon>Aspergillus subgen. Nidulantes</taxon>
    </lineage>
</organism>
<evidence type="ECO:0000313" key="5">
    <source>
        <dbReference type="Proteomes" id="UP001610563"/>
    </source>
</evidence>
<proteinExistence type="inferred from homology"/>
<dbReference type="EMBL" id="JBFTWV010000086">
    <property type="protein sequence ID" value="KAL2788013.1"/>
    <property type="molecule type" value="Genomic_DNA"/>
</dbReference>
<keyword evidence="5" id="KW-1185">Reference proteome</keyword>
<gene>
    <name evidence="4" type="ORF">BJX66DRAFT_340631</name>
</gene>
<evidence type="ECO:0008006" key="6">
    <source>
        <dbReference type="Google" id="ProtNLM"/>
    </source>
</evidence>
<dbReference type="CDD" id="cd03188">
    <property type="entry name" value="GST_C_Beta"/>
    <property type="match status" value="1"/>
</dbReference>
<reference evidence="4 5" key="1">
    <citation type="submission" date="2024-07" db="EMBL/GenBank/DDBJ databases">
        <title>Section-level genome sequencing and comparative genomics of Aspergillus sections Usti and Cavernicolus.</title>
        <authorList>
            <consortium name="Lawrence Berkeley National Laboratory"/>
            <person name="Nybo J.L."/>
            <person name="Vesth T.C."/>
            <person name="Theobald S."/>
            <person name="Frisvad J.C."/>
            <person name="Larsen T.O."/>
            <person name="Kjaerboelling I."/>
            <person name="Rothschild-Mancinelli K."/>
            <person name="Lyhne E.K."/>
            <person name="Kogle M.E."/>
            <person name="Barry K."/>
            <person name="Clum A."/>
            <person name="Na H."/>
            <person name="Ledsgaard L."/>
            <person name="Lin J."/>
            <person name="Lipzen A."/>
            <person name="Kuo A."/>
            <person name="Riley R."/>
            <person name="Mondo S."/>
            <person name="Labutti K."/>
            <person name="Haridas S."/>
            <person name="Pangalinan J."/>
            <person name="Salamov A.A."/>
            <person name="Simmons B.A."/>
            <person name="Magnuson J.K."/>
            <person name="Chen J."/>
            <person name="Drula E."/>
            <person name="Henrissat B."/>
            <person name="Wiebenga A."/>
            <person name="Lubbers R.J."/>
            <person name="Gomes A.C."/>
            <person name="Makela M.R."/>
            <person name="Stajich J."/>
            <person name="Grigoriev I.V."/>
            <person name="Mortensen U.H."/>
            <person name="De Vries R.P."/>
            <person name="Baker S.E."/>
            <person name="Andersen M.R."/>
        </authorList>
    </citation>
    <scope>NUCLEOTIDE SEQUENCE [LARGE SCALE GENOMIC DNA]</scope>
    <source>
        <strain evidence="4 5">CBS 209.92</strain>
    </source>
</reference>
<feature type="domain" description="GST C-terminal" evidence="3">
    <location>
        <begin position="102"/>
        <end position="229"/>
    </location>
</feature>
<accession>A0ABR4FXM6</accession>
<dbReference type="InterPro" id="IPR036282">
    <property type="entry name" value="Glutathione-S-Trfase_C_sf"/>
</dbReference>
<evidence type="ECO:0000256" key="1">
    <source>
        <dbReference type="ARBA" id="ARBA00007409"/>
    </source>
</evidence>
<comment type="similarity">
    <text evidence="1">Belongs to the GST superfamily.</text>
</comment>
<dbReference type="InterPro" id="IPR036249">
    <property type="entry name" value="Thioredoxin-like_sf"/>
</dbReference>
<dbReference type="Gene3D" id="3.40.30.10">
    <property type="entry name" value="Glutaredoxin"/>
    <property type="match status" value="1"/>
</dbReference>
<sequence>MAPTTPMIILYRKDGACSLVPHALLTHLRIPFTAIPMQSGPDGLEAADGSLSHAEFRRVNPTGYVPTLTVDGAVVTEMPAILTYIASLAPEQSLLGSEGAQWTMDRARVAEWLAWLSGTLHNAFAAIWRPYRFTDDAGAHESVARRGREVIDAGFARIEARLRVREWAVGEAGATVVDFHLYVFWRWGVRAGIEMRELYPNYGRVVRRVEGLEGVKEAVAVEGLEPCFG</sequence>
<name>A0ABR4FXM6_9EURO</name>